<dbReference type="Proteomes" id="UP000886595">
    <property type="component" value="Unassembled WGS sequence"/>
</dbReference>
<evidence type="ECO:0000256" key="5">
    <source>
        <dbReference type="ARBA" id="ARBA00023180"/>
    </source>
</evidence>
<dbReference type="PANTHER" id="PTHR31042:SF134">
    <property type="entry name" value="CORE-2_I-BRANCHING BETA-1,6-N-ACETYLGLUCOSAMINYLTRANSFERASE FAMILY PROTEIN"/>
    <property type="match status" value="1"/>
</dbReference>
<protein>
    <submittedName>
        <fullName evidence="7">Uncharacterized protein</fullName>
    </submittedName>
</protein>
<feature type="transmembrane region" description="Helical" evidence="6">
    <location>
        <begin position="72"/>
        <end position="91"/>
    </location>
</feature>
<dbReference type="Pfam" id="PF02485">
    <property type="entry name" value="Branch"/>
    <property type="match status" value="1"/>
</dbReference>
<dbReference type="OrthoDB" id="191334at2759"/>
<keyword evidence="6" id="KW-1133">Transmembrane helix</keyword>
<dbReference type="EMBL" id="JAAMPC010000003">
    <property type="protein sequence ID" value="KAG2319415.1"/>
    <property type="molecule type" value="Genomic_DNA"/>
</dbReference>
<comment type="caution">
    <text evidence="7">The sequence shown here is derived from an EMBL/GenBank/DDBJ whole genome shotgun (WGS) entry which is preliminary data.</text>
</comment>
<comment type="subcellular location">
    <subcellularLocation>
        <location evidence="1">Membrane</location>
        <topology evidence="1">Single-pass type II membrane protein</topology>
    </subcellularLocation>
</comment>
<keyword evidence="5" id="KW-0325">Glycoprotein</keyword>
<evidence type="ECO:0000256" key="6">
    <source>
        <dbReference type="SAM" id="Phobius"/>
    </source>
</evidence>
<dbReference type="GO" id="GO:0016757">
    <property type="term" value="F:glycosyltransferase activity"/>
    <property type="evidence" value="ECO:0007669"/>
    <property type="project" value="UniProtKB-KW"/>
</dbReference>
<dbReference type="GO" id="GO:0016020">
    <property type="term" value="C:membrane"/>
    <property type="evidence" value="ECO:0007669"/>
    <property type="project" value="UniProtKB-SubCell"/>
</dbReference>
<dbReference type="AlphaFoldDB" id="A0A8X7VYK6"/>
<proteinExistence type="predicted"/>
<evidence type="ECO:0000313" key="7">
    <source>
        <dbReference type="EMBL" id="KAG2319415.1"/>
    </source>
</evidence>
<evidence type="ECO:0000256" key="1">
    <source>
        <dbReference type="ARBA" id="ARBA00004606"/>
    </source>
</evidence>
<evidence type="ECO:0000256" key="3">
    <source>
        <dbReference type="ARBA" id="ARBA00022679"/>
    </source>
</evidence>
<evidence type="ECO:0000256" key="2">
    <source>
        <dbReference type="ARBA" id="ARBA00022676"/>
    </source>
</evidence>
<reference evidence="7 8" key="1">
    <citation type="submission" date="2020-02" db="EMBL/GenBank/DDBJ databases">
        <authorList>
            <person name="Ma Q."/>
            <person name="Huang Y."/>
            <person name="Song X."/>
            <person name="Pei D."/>
        </authorList>
    </citation>
    <scope>NUCLEOTIDE SEQUENCE [LARGE SCALE GENOMIC DNA]</scope>
    <source>
        <strain evidence="7">Sxm20200214</strain>
        <tissue evidence="7">Leaf</tissue>
    </source>
</reference>
<keyword evidence="2" id="KW-0328">Glycosyltransferase</keyword>
<sequence>MYFGIYTAIRFYFSNNHHKRGRHWYLVKKLCVLIDEMKAAKRWSLGNLRDMASALPGPRHHRTAPVRRRARVWIIMAISLITFFAVFAYMYPHHSKRACYMISSRGCKALADWLPPSMREYSDDEIAARVVISEILSNPPVIGKDSKIAFMFLTPGALPFERLWDRFFQGHEGKFSVYIHASKERPVHYSRYFVNREIRSDEVVWGRISMVDAERRLLANALRDPTNQQFVLLSDSCVPLRSFEYIYNYLMYSNVSYVDCFDDPGQHGSGRHMNHMLPEIQKKDFRKGAQWFTMKRQHAVATMADSLYYSKFRDYCGPGIENNKNCIADEHYLPTFFHMLDPTGISNWTVTQVDWSERKWHPKTYMPEDVTHELLNNLTSTDTVVHVTSVGVGEEIWMPCMWNGIKRPCYLFGRKFHPDTLDKLLDLFSNYTKSVSWQL</sequence>
<evidence type="ECO:0000256" key="4">
    <source>
        <dbReference type="ARBA" id="ARBA00023136"/>
    </source>
</evidence>
<accession>A0A8X7VYK6</accession>
<dbReference type="PANTHER" id="PTHR31042">
    <property type="entry name" value="CORE-2/I-BRANCHING BETA-1,6-N-ACETYLGLUCOSAMINYLTRANSFERASE FAMILY PROTEIN-RELATED"/>
    <property type="match status" value="1"/>
</dbReference>
<evidence type="ECO:0000313" key="8">
    <source>
        <dbReference type="Proteomes" id="UP000886595"/>
    </source>
</evidence>
<keyword evidence="4 6" id="KW-0472">Membrane</keyword>
<dbReference type="InterPro" id="IPR003406">
    <property type="entry name" value="Glyco_trans_14"/>
</dbReference>
<keyword evidence="3" id="KW-0808">Transferase</keyword>
<gene>
    <name evidence="7" type="ORF">Bca52824_012628</name>
</gene>
<organism evidence="7 8">
    <name type="scientific">Brassica carinata</name>
    <name type="common">Ethiopian mustard</name>
    <name type="synonym">Abyssinian cabbage</name>
    <dbReference type="NCBI Taxonomy" id="52824"/>
    <lineage>
        <taxon>Eukaryota</taxon>
        <taxon>Viridiplantae</taxon>
        <taxon>Streptophyta</taxon>
        <taxon>Embryophyta</taxon>
        <taxon>Tracheophyta</taxon>
        <taxon>Spermatophyta</taxon>
        <taxon>Magnoliopsida</taxon>
        <taxon>eudicotyledons</taxon>
        <taxon>Gunneridae</taxon>
        <taxon>Pentapetalae</taxon>
        <taxon>rosids</taxon>
        <taxon>malvids</taxon>
        <taxon>Brassicales</taxon>
        <taxon>Brassicaceae</taxon>
        <taxon>Brassiceae</taxon>
        <taxon>Brassica</taxon>
    </lineage>
</organism>
<keyword evidence="6" id="KW-0812">Transmembrane</keyword>
<keyword evidence="8" id="KW-1185">Reference proteome</keyword>
<dbReference type="InterPro" id="IPR044174">
    <property type="entry name" value="BC10-like"/>
</dbReference>
<name>A0A8X7VYK6_BRACI</name>